<proteinExistence type="inferred from homology"/>
<evidence type="ECO:0000313" key="3">
    <source>
        <dbReference type="EMBL" id="KPV74962.1"/>
    </source>
</evidence>
<comment type="similarity">
    <text evidence="1">Belongs to the ornithine cyclodeaminase/mu-crystallin family.</text>
</comment>
<dbReference type="GeneID" id="28977489"/>
<dbReference type="Gene3D" id="3.40.50.720">
    <property type="entry name" value="NAD(P)-binding Rossmann-like Domain"/>
    <property type="match status" value="1"/>
</dbReference>
<dbReference type="Proteomes" id="UP000053890">
    <property type="component" value="Unassembled WGS sequence"/>
</dbReference>
<dbReference type="STRING" id="578459.A0A194S302"/>
<organism evidence="3 4">
    <name type="scientific">Rhodotorula graminis (strain WP1)</name>
    <dbReference type="NCBI Taxonomy" id="578459"/>
    <lineage>
        <taxon>Eukaryota</taxon>
        <taxon>Fungi</taxon>
        <taxon>Dikarya</taxon>
        <taxon>Basidiomycota</taxon>
        <taxon>Pucciniomycotina</taxon>
        <taxon>Microbotryomycetes</taxon>
        <taxon>Sporidiobolales</taxon>
        <taxon>Sporidiobolaceae</taxon>
        <taxon>Rhodotorula</taxon>
    </lineage>
</organism>
<evidence type="ECO:0000256" key="2">
    <source>
        <dbReference type="SAM" id="SignalP"/>
    </source>
</evidence>
<dbReference type="PANTHER" id="PTHR13812:SF19">
    <property type="entry name" value="KETIMINE REDUCTASE MU-CRYSTALLIN"/>
    <property type="match status" value="1"/>
</dbReference>
<dbReference type="SUPFAM" id="SSF51735">
    <property type="entry name" value="NAD(P)-binding Rossmann-fold domains"/>
    <property type="match status" value="1"/>
</dbReference>
<dbReference type="PIRSF" id="PIRSF001439">
    <property type="entry name" value="CryM"/>
    <property type="match status" value="1"/>
</dbReference>
<keyword evidence="2" id="KW-0732">Signal</keyword>
<dbReference type="GO" id="GO:0005737">
    <property type="term" value="C:cytoplasm"/>
    <property type="evidence" value="ECO:0007669"/>
    <property type="project" value="TreeGrafter"/>
</dbReference>
<dbReference type="AlphaFoldDB" id="A0A194S302"/>
<dbReference type="PANTHER" id="PTHR13812">
    <property type="entry name" value="KETIMINE REDUCTASE MU-CRYSTALLIN"/>
    <property type="match status" value="1"/>
</dbReference>
<dbReference type="EMBL" id="KQ474079">
    <property type="protein sequence ID" value="KPV74962.1"/>
    <property type="molecule type" value="Genomic_DNA"/>
</dbReference>
<protein>
    <recommendedName>
        <fullName evidence="5">Ornithine cyclodeaminase</fullName>
    </recommendedName>
</protein>
<feature type="signal peptide" evidence="2">
    <location>
        <begin position="1"/>
        <end position="16"/>
    </location>
</feature>
<name>A0A194S302_RHOGW</name>
<evidence type="ECO:0000313" key="4">
    <source>
        <dbReference type="Proteomes" id="UP000053890"/>
    </source>
</evidence>
<dbReference type="InterPro" id="IPR036291">
    <property type="entry name" value="NAD(P)-bd_dom_sf"/>
</dbReference>
<dbReference type="Gene3D" id="3.30.1780.10">
    <property type="entry name" value="ornithine cyclodeaminase, domain 1"/>
    <property type="match status" value="1"/>
</dbReference>
<gene>
    <name evidence="3" type="ORF">RHOBADRAFT_53879</name>
</gene>
<dbReference type="InterPro" id="IPR023401">
    <property type="entry name" value="ODC_N"/>
</dbReference>
<keyword evidence="4" id="KW-1185">Reference proteome</keyword>
<dbReference type="InterPro" id="IPR003462">
    <property type="entry name" value="ODC_Mu_crystall"/>
</dbReference>
<dbReference type="OrthoDB" id="41492at2759"/>
<evidence type="ECO:0000256" key="1">
    <source>
        <dbReference type="ARBA" id="ARBA00008903"/>
    </source>
</evidence>
<evidence type="ECO:0008006" key="5">
    <source>
        <dbReference type="Google" id="ProtNLM"/>
    </source>
</evidence>
<sequence length="355" mass="36922">MSLLVLSAGDVATVTASVPADSFCTMLGKTMAAISNPAVDPLAIQNPQRVATESALHKTLYMPSRLTTSEGPATAVKVVSVPKPTCSIPGLPATTLLFDEASGLTRACVNAADLTGIRTAAASALATKLLADPSSTSLVVFGSGTQAYYHARLILQLFPSISSVTFVVRSISPRAQALLDRMQAEFSKIVAHAVTSDRADDVVEGADIICTCVPSTEPLFSLEALKPGVHINAIGSYTPLMREFPPSLIAPSPASPSAPHIPTLLVDSAPACLAEAGELIAAHVTVAQLVEVGALLDPASGGLRDDDETRERVEQLRSSGRSLFKCVGVGGMDVAITRLVVDEAERRGLGTRVPF</sequence>
<dbReference type="OMA" id="VKIVNVH"/>
<dbReference type="RefSeq" id="XP_018271011.1">
    <property type="nucleotide sequence ID" value="XM_018417041.1"/>
</dbReference>
<feature type="chain" id="PRO_5008265438" description="Ornithine cyclodeaminase" evidence="2">
    <location>
        <begin position="17"/>
        <end position="355"/>
    </location>
</feature>
<dbReference type="Pfam" id="PF02423">
    <property type="entry name" value="OCD_Mu_crystall"/>
    <property type="match status" value="1"/>
</dbReference>
<reference evidence="3 4" key="1">
    <citation type="journal article" date="2015" name="Front. Microbiol.">
        <title>Genome sequence of the plant growth promoting endophytic yeast Rhodotorula graminis WP1.</title>
        <authorList>
            <person name="Firrincieli A."/>
            <person name="Otillar R."/>
            <person name="Salamov A."/>
            <person name="Schmutz J."/>
            <person name="Khan Z."/>
            <person name="Redman R.S."/>
            <person name="Fleck N.D."/>
            <person name="Lindquist E."/>
            <person name="Grigoriev I.V."/>
            <person name="Doty S.L."/>
        </authorList>
    </citation>
    <scope>NUCLEOTIDE SEQUENCE [LARGE SCALE GENOMIC DNA]</scope>
    <source>
        <strain evidence="3 4">WP1</strain>
    </source>
</reference>
<accession>A0A194S302</accession>